<dbReference type="InterPro" id="IPR050595">
    <property type="entry name" value="Bact_response_regulator"/>
</dbReference>
<gene>
    <name evidence="5" type="ORF">ACFOGJ_08560</name>
</gene>
<dbReference type="InterPro" id="IPR001789">
    <property type="entry name" value="Sig_transdc_resp-reg_receiver"/>
</dbReference>
<reference evidence="6" key="1">
    <citation type="journal article" date="2019" name="Int. J. Syst. Evol. Microbiol.">
        <title>The Global Catalogue of Microorganisms (GCM) 10K type strain sequencing project: providing services to taxonomists for standard genome sequencing and annotation.</title>
        <authorList>
            <consortium name="The Broad Institute Genomics Platform"/>
            <consortium name="The Broad Institute Genome Sequencing Center for Infectious Disease"/>
            <person name="Wu L."/>
            <person name="Ma J."/>
        </authorList>
    </citation>
    <scope>NUCLEOTIDE SEQUENCE [LARGE SCALE GENOMIC DNA]</scope>
    <source>
        <strain evidence="6">KCTC 42964</strain>
    </source>
</reference>
<dbReference type="Pfam" id="PF00072">
    <property type="entry name" value="Response_reg"/>
    <property type="match status" value="1"/>
</dbReference>
<feature type="region of interest" description="Disordered" evidence="3">
    <location>
        <begin position="141"/>
        <end position="164"/>
    </location>
</feature>
<evidence type="ECO:0000256" key="3">
    <source>
        <dbReference type="SAM" id="MobiDB-lite"/>
    </source>
</evidence>
<dbReference type="PROSITE" id="PS50110">
    <property type="entry name" value="RESPONSE_REGULATORY"/>
    <property type="match status" value="1"/>
</dbReference>
<dbReference type="Gene3D" id="3.40.50.2300">
    <property type="match status" value="1"/>
</dbReference>
<dbReference type="SMART" id="SM00448">
    <property type="entry name" value="REC"/>
    <property type="match status" value="1"/>
</dbReference>
<dbReference type="SUPFAM" id="SSF52172">
    <property type="entry name" value="CheY-like"/>
    <property type="match status" value="1"/>
</dbReference>
<accession>A0ABV7KY94</accession>
<organism evidence="5 6">
    <name type="scientific">Marinibaculum pumilum</name>
    <dbReference type="NCBI Taxonomy" id="1766165"/>
    <lineage>
        <taxon>Bacteria</taxon>
        <taxon>Pseudomonadati</taxon>
        <taxon>Pseudomonadota</taxon>
        <taxon>Alphaproteobacteria</taxon>
        <taxon>Rhodospirillales</taxon>
        <taxon>Rhodospirillaceae</taxon>
        <taxon>Marinibaculum</taxon>
    </lineage>
</organism>
<keyword evidence="6" id="KW-1185">Reference proteome</keyword>
<dbReference type="CDD" id="cd00156">
    <property type="entry name" value="REC"/>
    <property type="match status" value="1"/>
</dbReference>
<feature type="domain" description="Response regulatory" evidence="4">
    <location>
        <begin position="9"/>
        <end position="128"/>
    </location>
</feature>
<evidence type="ECO:0000256" key="2">
    <source>
        <dbReference type="PROSITE-ProRule" id="PRU00169"/>
    </source>
</evidence>
<name>A0ABV7KY94_9PROT</name>
<dbReference type="EMBL" id="JBHRTR010000020">
    <property type="protein sequence ID" value="MFC3227277.1"/>
    <property type="molecule type" value="Genomic_DNA"/>
</dbReference>
<protein>
    <submittedName>
        <fullName evidence="5">Response regulator</fullName>
    </submittedName>
</protein>
<comment type="caution">
    <text evidence="5">The sequence shown here is derived from an EMBL/GenBank/DDBJ whole genome shotgun (WGS) entry which is preliminary data.</text>
</comment>
<dbReference type="Proteomes" id="UP001595528">
    <property type="component" value="Unassembled WGS sequence"/>
</dbReference>
<dbReference type="PANTHER" id="PTHR44591">
    <property type="entry name" value="STRESS RESPONSE REGULATOR PROTEIN 1"/>
    <property type="match status" value="1"/>
</dbReference>
<dbReference type="InterPro" id="IPR011006">
    <property type="entry name" value="CheY-like_superfamily"/>
</dbReference>
<dbReference type="PANTHER" id="PTHR44591:SF3">
    <property type="entry name" value="RESPONSE REGULATORY DOMAIN-CONTAINING PROTEIN"/>
    <property type="match status" value="1"/>
</dbReference>
<feature type="modified residue" description="4-aspartylphosphate" evidence="2">
    <location>
        <position position="59"/>
    </location>
</feature>
<keyword evidence="1 2" id="KW-0597">Phosphoprotein</keyword>
<evidence type="ECO:0000313" key="5">
    <source>
        <dbReference type="EMBL" id="MFC3227277.1"/>
    </source>
</evidence>
<sequence>MPLDLTRLDVMVVNPSRALQQILKQIMWEVGLRRLRGLPSGGEALRSMADANPDILFIDAILPDGRGTDLVRRIRRSPESPSPFVAIIMTIGDPTLEKIMAARDAGADEVVIRPVTVKGVLQKLSAVIDRPRSMILAPTFIGPDRRHAGKAPPPGGNRRNPRRRDAFEAAPMPLLQMKHRGERREAEQLVTEARRVLRNLRMTWIDGDLDRLSRLLGEVSDSGTIDEYKPLLLDRLESAVRTMDEHGYDTAADIAGQLITLLERGAGGGRAAQLLKVNVDSLRAVIHARPEASSDLARDIARGLEQLIGQPGR</sequence>
<evidence type="ECO:0000259" key="4">
    <source>
        <dbReference type="PROSITE" id="PS50110"/>
    </source>
</evidence>
<evidence type="ECO:0000313" key="6">
    <source>
        <dbReference type="Proteomes" id="UP001595528"/>
    </source>
</evidence>
<proteinExistence type="predicted"/>
<dbReference type="RefSeq" id="WP_379899438.1">
    <property type="nucleotide sequence ID" value="NZ_JBHRTR010000020.1"/>
</dbReference>
<evidence type="ECO:0000256" key="1">
    <source>
        <dbReference type="ARBA" id="ARBA00022553"/>
    </source>
</evidence>